<dbReference type="AlphaFoldDB" id="A0A1M4S9J8"/>
<dbReference type="Pfam" id="PF00483">
    <property type="entry name" value="NTP_transferase"/>
    <property type="match status" value="1"/>
</dbReference>
<keyword evidence="5" id="KW-0808">Transferase</keyword>
<protein>
    <submittedName>
        <fullName evidence="5">Glucose-1-phosphate adenylyltransferase</fullName>
    </submittedName>
</protein>
<gene>
    <name evidence="5" type="ORF">SAMN02746064_00169</name>
</gene>
<dbReference type="RefSeq" id="WP_073269169.1">
    <property type="nucleotide sequence ID" value="NZ_FQTU01000001.1"/>
</dbReference>
<dbReference type="Gene3D" id="2.160.10.10">
    <property type="entry name" value="Hexapeptide repeat proteins"/>
    <property type="match status" value="1"/>
</dbReference>
<dbReference type="InterPro" id="IPR005835">
    <property type="entry name" value="NTP_transferase_dom"/>
</dbReference>
<dbReference type="SUPFAM" id="SSF53448">
    <property type="entry name" value="Nucleotide-diphospho-sugar transferases"/>
    <property type="match status" value="1"/>
</dbReference>
<dbReference type="InterPro" id="IPR056818">
    <property type="entry name" value="GlmU/GlgC-like_hexapep"/>
</dbReference>
<feature type="domain" description="Glucose-1-phosphate adenylyltransferase/Bifunctional protein GlmU-like C-terminal hexapeptide" evidence="4">
    <location>
        <begin position="287"/>
        <end position="356"/>
    </location>
</feature>
<evidence type="ECO:0000259" key="4">
    <source>
        <dbReference type="Pfam" id="PF24894"/>
    </source>
</evidence>
<accession>A0A1M4S9J8</accession>
<dbReference type="SUPFAM" id="SSF51161">
    <property type="entry name" value="Trimeric LpxA-like enzymes"/>
    <property type="match status" value="1"/>
</dbReference>
<dbReference type="InterPro" id="IPR011831">
    <property type="entry name" value="ADP-Glc_PPase"/>
</dbReference>
<dbReference type="Gene3D" id="3.90.550.10">
    <property type="entry name" value="Spore Coat Polysaccharide Biosynthesis Protein SpsA, Chain A"/>
    <property type="match status" value="1"/>
</dbReference>
<feature type="domain" description="Nucleotidyl transferase" evidence="3">
    <location>
        <begin position="23"/>
        <end position="157"/>
    </location>
</feature>
<dbReference type="GO" id="GO:0008878">
    <property type="term" value="F:glucose-1-phosphate adenylyltransferase activity"/>
    <property type="evidence" value="ECO:0007669"/>
    <property type="project" value="InterPro"/>
</dbReference>
<evidence type="ECO:0000313" key="6">
    <source>
        <dbReference type="Proteomes" id="UP000184251"/>
    </source>
</evidence>
<dbReference type="InterPro" id="IPR011832">
    <property type="entry name" value="GlgDAde_trans"/>
</dbReference>
<evidence type="ECO:0000259" key="3">
    <source>
        <dbReference type="Pfam" id="PF00483"/>
    </source>
</evidence>
<keyword evidence="5" id="KW-0548">Nucleotidyltransferase</keyword>
<comment type="similarity">
    <text evidence="1">Belongs to the bacterial/plant glucose-1-phosphate adenylyltransferase family.</text>
</comment>
<dbReference type="PANTHER" id="PTHR43523">
    <property type="entry name" value="GLUCOSE-1-PHOSPHATE ADENYLYLTRANSFERASE-RELATED"/>
    <property type="match status" value="1"/>
</dbReference>
<dbReference type="InterPro" id="IPR011004">
    <property type="entry name" value="Trimer_LpxA-like_sf"/>
</dbReference>
<name>A0A1M4S9J8_9FIRM</name>
<dbReference type="Proteomes" id="UP000184251">
    <property type="component" value="Unassembled WGS sequence"/>
</dbReference>
<dbReference type="OrthoDB" id="9801810at2"/>
<keyword evidence="2" id="KW-0320">Glycogen biosynthesis</keyword>
<dbReference type="NCBIfam" id="TIGR02092">
    <property type="entry name" value="glgD"/>
    <property type="match status" value="1"/>
</dbReference>
<dbReference type="EMBL" id="FQTU01000001">
    <property type="protein sequence ID" value="SHE28880.1"/>
    <property type="molecule type" value="Genomic_DNA"/>
</dbReference>
<organism evidence="5 6">
    <name type="scientific">Alkalibacter saccharofermentans DSM 14828</name>
    <dbReference type="NCBI Taxonomy" id="1120975"/>
    <lineage>
        <taxon>Bacteria</taxon>
        <taxon>Bacillati</taxon>
        <taxon>Bacillota</taxon>
        <taxon>Clostridia</taxon>
        <taxon>Eubacteriales</taxon>
        <taxon>Eubacteriaceae</taxon>
        <taxon>Alkalibacter</taxon>
    </lineage>
</organism>
<dbReference type="Pfam" id="PF24894">
    <property type="entry name" value="Hexapep_GlmU"/>
    <property type="match status" value="1"/>
</dbReference>
<keyword evidence="6" id="KW-1185">Reference proteome</keyword>
<evidence type="ECO:0000256" key="1">
    <source>
        <dbReference type="ARBA" id="ARBA00010443"/>
    </source>
</evidence>
<dbReference type="PANTHER" id="PTHR43523:SF6">
    <property type="entry name" value="GLYCOGEN BIOSYNTHESIS PROTEIN GLGD"/>
    <property type="match status" value="1"/>
</dbReference>
<evidence type="ECO:0000256" key="2">
    <source>
        <dbReference type="ARBA" id="ARBA00023056"/>
    </source>
</evidence>
<evidence type="ECO:0000313" key="5">
    <source>
        <dbReference type="EMBL" id="SHE28880.1"/>
    </source>
</evidence>
<proteinExistence type="inferred from homology"/>
<dbReference type="InterPro" id="IPR029044">
    <property type="entry name" value="Nucleotide-diphossugar_trans"/>
</dbReference>
<sequence>MDNCMGIISFSNDLDKNFGTLCNHRPASMLPIGGRYRLIDFFLSNMVNHEISTIGVFTGTKIRSVMDHIGSGKPWDLNRRFKGLFVFPPLYDDHTAKSVGNIHLFHSNESFFRNSSEENIFICNTSMLYRTDLEEAYDYFKETDADVTLIYKKVNDPGGRFINCDKISIKEDGRLDHLGTNLGTEENFNLFLGSVFIKKSVYLKIVRDAIEKGTANYLKEALMNNRRKFKFNTFEHEGHVESIRNIKNYFDANMSLLDSDVYKEIFASHGTVYTKTKDEPSTFYKDDAKVSNSLVANGCILDGNIQNSIIFRGVKVGKNAIVKNSIIMQKAVIEDNAVIVNAIVDKFTRIEKGVEVIGNQTVPYVVEKSLKIGKEDK</sequence>
<dbReference type="CDD" id="cd04651">
    <property type="entry name" value="LbH_G1P_AT_C"/>
    <property type="match status" value="1"/>
</dbReference>
<dbReference type="GO" id="GO:0005978">
    <property type="term" value="P:glycogen biosynthetic process"/>
    <property type="evidence" value="ECO:0007669"/>
    <property type="project" value="UniProtKB-KW"/>
</dbReference>
<reference evidence="5 6" key="1">
    <citation type="submission" date="2016-11" db="EMBL/GenBank/DDBJ databases">
        <authorList>
            <person name="Jaros S."/>
            <person name="Januszkiewicz K."/>
            <person name="Wedrychowicz H."/>
        </authorList>
    </citation>
    <scope>NUCLEOTIDE SEQUENCE [LARGE SCALE GENOMIC DNA]</scope>
    <source>
        <strain evidence="5 6">DSM 14828</strain>
    </source>
</reference>
<dbReference type="STRING" id="1120975.SAMN02746064_00169"/>